<organism evidence="7 8">
    <name type="scientific">Acetobacter vaccinii</name>
    <dbReference type="NCBI Taxonomy" id="2592655"/>
    <lineage>
        <taxon>Bacteria</taxon>
        <taxon>Pseudomonadati</taxon>
        <taxon>Pseudomonadota</taxon>
        <taxon>Alphaproteobacteria</taxon>
        <taxon>Acetobacterales</taxon>
        <taxon>Acetobacteraceae</taxon>
        <taxon>Acetobacter</taxon>
    </lineage>
</organism>
<feature type="domain" description="POTRA" evidence="6">
    <location>
        <begin position="220"/>
        <end position="288"/>
    </location>
</feature>
<dbReference type="KEGG" id="acek:FLP30_12420"/>
<dbReference type="Gene3D" id="2.40.160.50">
    <property type="entry name" value="membrane protein fhac: a member of the omp85/tpsb transporter family"/>
    <property type="match status" value="1"/>
</dbReference>
<keyword evidence="8" id="KW-1185">Reference proteome</keyword>
<evidence type="ECO:0000256" key="4">
    <source>
        <dbReference type="ARBA" id="ARBA00023136"/>
    </source>
</evidence>
<proteinExistence type="predicted"/>
<evidence type="ECO:0000259" key="5">
    <source>
        <dbReference type="Pfam" id="PF01103"/>
    </source>
</evidence>
<dbReference type="EMBL" id="CP043506">
    <property type="protein sequence ID" value="QEO18731.1"/>
    <property type="molecule type" value="Genomic_DNA"/>
</dbReference>
<accession>A0A5C1YRR2</accession>
<evidence type="ECO:0000259" key="6">
    <source>
        <dbReference type="Pfam" id="PF07244"/>
    </source>
</evidence>
<dbReference type="PANTHER" id="PTHR12815:SF18">
    <property type="entry name" value="SORTING AND ASSEMBLY MACHINERY COMPONENT 50 HOMOLOG"/>
    <property type="match status" value="1"/>
</dbReference>
<dbReference type="PANTHER" id="PTHR12815">
    <property type="entry name" value="SORTING AND ASSEMBLY MACHINERY SAMM50 PROTEIN FAMILY MEMBER"/>
    <property type="match status" value="1"/>
</dbReference>
<name>A0A5C1YRR2_9PROT</name>
<evidence type="ECO:0000313" key="7">
    <source>
        <dbReference type="EMBL" id="QEO18731.1"/>
    </source>
</evidence>
<dbReference type="Pfam" id="PF01103">
    <property type="entry name" value="Omp85"/>
    <property type="match status" value="1"/>
</dbReference>
<reference evidence="7 8" key="1">
    <citation type="submission" date="2019-09" db="EMBL/GenBank/DDBJ databases">
        <title>Genome sequencing of strain KACC 21233.</title>
        <authorList>
            <person name="Heo J."/>
            <person name="Kim S.-J."/>
            <person name="Kim J.-S."/>
            <person name="Hong S.-B."/>
            <person name="Kwon S.-W."/>
        </authorList>
    </citation>
    <scope>NUCLEOTIDE SEQUENCE [LARGE SCALE GENOMIC DNA]</scope>
    <source>
        <strain evidence="7 8">KACC 21233</strain>
    </source>
</reference>
<sequence length="630" mass="67072">MLAGATLWGVSTGAGWSADPQPYVTKLASTGEAGLDTALQASSDLLSLQSTHAVGPFALAGRVRSDYTRLRTALESCGYYDGTVHIVLRSGDGTTAAATIDGRSQALSTWLEAIPKGKTITADVSVEKGPLFHLGRITLVNGKAGSPPALTPGQEKAFALAKGQPAVAEAVLGAGGKLLEALREDGHALAKVEKPTAYVRPQTHTLDIVYPVSPGPVLNIGQITLKDLKTVKPAFVRRRMDLHEGELYQPTKIESARQDLLSLGVFSSVVVQDGSETAVNGTMPLDFSFQASKRHSVGAELGYSTDLGTRVGATWTDYNLLGNAERLRLTALITGLGGSAQQGLGYDVYADFFKPDFLQRNQNLSARIEGLRQLLWSYRQTAVLLRGGITRPLAKNWTGNFGLMAEQEKIEQFGVTRDYTIFSAPLAAMYDNTGVDNPIEPATHGVRGNINVTPSFSVGSKGQGVSFFTIMSASAATYFDLHNIGLSKPGRSILAFRATVGSIQGASTWSIPPDQRMYAGGSATVRGYRWQGVGPQYRNTRYAIGGTSMDAGTVEYRQRILSSFGMAAFVDAGQVGNSSTPLTGTLRVGVGGGVRYYTPIGPVRLDVGVPVNRAAYGDKWDLYIGLGETF</sequence>
<evidence type="ECO:0000313" key="8">
    <source>
        <dbReference type="Proteomes" id="UP000324536"/>
    </source>
</evidence>
<dbReference type="Gene3D" id="3.10.20.310">
    <property type="entry name" value="membrane protein fhac"/>
    <property type="match status" value="1"/>
</dbReference>
<feature type="domain" description="Bacterial surface antigen (D15)" evidence="5">
    <location>
        <begin position="319"/>
        <end position="630"/>
    </location>
</feature>
<dbReference type="Proteomes" id="UP000324536">
    <property type="component" value="Chromosome"/>
</dbReference>
<dbReference type="OrthoDB" id="9769707at2"/>
<dbReference type="Pfam" id="PF07244">
    <property type="entry name" value="POTRA"/>
    <property type="match status" value="1"/>
</dbReference>
<dbReference type="InterPro" id="IPR010827">
    <property type="entry name" value="BamA/TamA_POTRA"/>
</dbReference>
<evidence type="ECO:0000256" key="1">
    <source>
        <dbReference type="ARBA" id="ARBA00004370"/>
    </source>
</evidence>
<dbReference type="InterPro" id="IPR039910">
    <property type="entry name" value="D15-like"/>
</dbReference>
<dbReference type="AlphaFoldDB" id="A0A5C1YRR2"/>
<comment type="subcellular location">
    <subcellularLocation>
        <location evidence="1">Membrane</location>
    </subcellularLocation>
</comment>
<dbReference type="GO" id="GO:0019867">
    <property type="term" value="C:outer membrane"/>
    <property type="evidence" value="ECO:0007669"/>
    <property type="project" value="InterPro"/>
</dbReference>
<keyword evidence="2" id="KW-1134">Transmembrane beta strand</keyword>
<dbReference type="InterPro" id="IPR000184">
    <property type="entry name" value="Bac_surfAg_D15"/>
</dbReference>
<protein>
    <submittedName>
        <fullName evidence="7">BamA/TamA family outer membrane protein</fullName>
    </submittedName>
</protein>
<gene>
    <name evidence="7" type="ORF">FLP30_12420</name>
</gene>
<evidence type="ECO:0000256" key="2">
    <source>
        <dbReference type="ARBA" id="ARBA00022452"/>
    </source>
</evidence>
<evidence type="ECO:0000256" key="3">
    <source>
        <dbReference type="ARBA" id="ARBA00022692"/>
    </source>
</evidence>
<keyword evidence="3" id="KW-0812">Transmembrane</keyword>
<keyword evidence="4" id="KW-0472">Membrane</keyword>